<evidence type="ECO:0000256" key="6">
    <source>
        <dbReference type="ARBA" id="ARBA00051506"/>
    </source>
</evidence>
<dbReference type="PANTHER" id="PTHR12001:SF69">
    <property type="entry name" value="ALL TRANS-POLYPRENYL-DIPHOSPHATE SYNTHASE PDSS1"/>
    <property type="match status" value="1"/>
</dbReference>
<dbReference type="OrthoDB" id="9805316at2"/>
<evidence type="ECO:0000256" key="2">
    <source>
        <dbReference type="ARBA" id="ARBA00006706"/>
    </source>
</evidence>
<name>A0A3M0A6H7_9GAMM</name>
<accession>A0A3M0A6H7</accession>
<reference evidence="13 14" key="1">
    <citation type="submission" date="2018-10" db="EMBL/GenBank/DDBJ databases">
        <title>Genomic Encyclopedia of Type Strains, Phase IV (KMG-IV): sequencing the most valuable type-strain genomes for metagenomic binning, comparative biology and taxonomic classification.</title>
        <authorList>
            <person name="Goeker M."/>
        </authorList>
    </citation>
    <scope>NUCLEOTIDE SEQUENCE [LARGE SCALE GENOMIC DNA]</scope>
    <source>
        <strain evidence="13 14">DSM 25080</strain>
    </source>
</reference>
<dbReference type="GO" id="GO:0008299">
    <property type="term" value="P:isoprenoid biosynthetic process"/>
    <property type="evidence" value="ECO:0007669"/>
    <property type="project" value="InterPro"/>
</dbReference>
<proteinExistence type="inferred from homology"/>
<comment type="cofactor">
    <cofactor evidence="1">
        <name>Mg(2+)</name>
        <dbReference type="ChEBI" id="CHEBI:18420"/>
    </cofactor>
</comment>
<evidence type="ECO:0000313" key="13">
    <source>
        <dbReference type="EMBL" id="RMA78408.1"/>
    </source>
</evidence>
<protein>
    <recommendedName>
        <fullName evidence="9">Octaprenyl diphosphate synthase</fullName>
        <ecNumber evidence="8">2.5.1.90</ecNumber>
    </recommendedName>
    <alternativeName>
        <fullName evidence="11">All-trans-octaprenyl-diphosphate synthase</fullName>
    </alternativeName>
    <alternativeName>
        <fullName evidence="10">Octaprenyl pyrophosphate synthase</fullName>
    </alternativeName>
</protein>
<dbReference type="GO" id="GO:0046872">
    <property type="term" value="F:metal ion binding"/>
    <property type="evidence" value="ECO:0007669"/>
    <property type="project" value="UniProtKB-KW"/>
</dbReference>
<evidence type="ECO:0000256" key="9">
    <source>
        <dbReference type="ARBA" id="ARBA00072473"/>
    </source>
</evidence>
<comment type="similarity">
    <text evidence="2 12">Belongs to the FPP/GGPP synthase family.</text>
</comment>
<dbReference type="Proteomes" id="UP000267187">
    <property type="component" value="Unassembled WGS sequence"/>
</dbReference>
<dbReference type="RefSeq" id="WP_121877649.1">
    <property type="nucleotide sequence ID" value="NZ_REFJ01000006.1"/>
</dbReference>
<evidence type="ECO:0000256" key="3">
    <source>
        <dbReference type="ARBA" id="ARBA00022679"/>
    </source>
</evidence>
<dbReference type="PROSITE" id="PS00723">
    <property type="entry name" value="POLYPRENYL_SYNTHASE_1"/>
    <property type="match status" value="1"/>
</dbReference>
<comment type="function">
    <text evidence="7">Supplies octaprenyl diphosphate, the precursor for the side chain of the isoprenoid quinones ubiquinone and menaquinone.</text>
</comment>
<dbReference type="Pfam" id="PF00348">
    <property type="entry name" value="polyprenyl_synt"/>
    <property type="match status" value="1"/>
</dbReference>
<gene>
    <name evidence="13" type="ORF">DFR27_2339</name>
</gene>
<dbReference type="Gene3D" id="1.10.600.10">
    <property type="entry name" value="Farnesyl Diphosphate Synthase"/>
    <property type="match status" value="1"/>
</dbReference>
<dbReference type="InterPro" id="IPR008949">
    <property type="entry name" value="Isoprenoid_synthase_dom_sf"/>
</dbReference>
<dbReference type="GO" id="GO:0106350">
    <property type="term" value="F:all-trans-octaprenyl-diphosphate synthase activity"/>
    <property type="evidence" value="ECO:0007669"/>
    <property type="project" value="UniProtKB-EC"/>
</dbReference>
<dbReference type="PANTHER" id="PTHR12001">
    <property type="entry name" value="GERANYLGERANYL PYROPHOSPHATE SYNTHASE"/>
    <property type="match status" value="1"/>
</dbReference>
<dbReference type="AlphaFoldDB" id="A0A3M0A6H7"/>
<keyword evidence="5" id="KW-0460">Magnesium</keyword>
<dbReference type="FunFam" id="1.10.600.10:FF:000002">
    <property type="entry name" value="Octaprenyl diphosphate synthase"/>
    <property type="match status" value="1"/>
</dbReference>
<dbReference type="SUPFAM" id="SSF48576">
    <property type="entry name" value="Terpenoid synthases"/>
    <property type="match status" value="1"/>
</dbReference>
<organism evidence="13 14">
    <name type="scientific">Umboniibacter marinipuniceus</name>
    <dbReference type="NCBI Taxonomy" id="569599"/>
    <lineage>
        <taxon>Bacteria</taxon>
        <taxon>Pseudomonadati</taxon>
        <taxon>Pseudomonadota</taxon>
        <taxon>Gammaproteobacteria</taxon>
        <taxon>Cellvibrionales</taxon>
        <taxon>Cellvibrionaceae</taxon>
        <taxon>Umboniibacter</taxon>
    </lineage>
</organism>
<dbReference type="InterPro" id="IPR033749">
    <property type="entry name" value="Polyprenyl_synt_CS"/>
</dbReference>
<dbReference type="EC" id="2.5.1.90" evidence="8"/>
<keyword evidence="14" id="KW-1185">Reference proteome</keyword>
<evidence type="ECO:0000256" key="5">
    <source>
        <dbReference type="ARBA" id="ARBA00022842"/>
    </source>
</evidence>
<dbReference type="SFLD" id="SFLDS00005">
    <property type="entry name" value="Isoprenoid_Synthase_Type_I"/>
    <property type="match status" value="1"/>
</dbReference>
<evidence type="ECO:0000256" key="4">
    <source>
        <dbReference type="ARBA" id="ARBA00022723"/>
    </source>
</evidence>
<dbReference type="EMBL" id="REFJ01000006">
    <property type="protein sequence ID" value="RMA78408.1"/>
    <property type="molecule type" value="Genomic_DNA"/>
</dbReference>
<evidence type="ECO:0000256" key="1">
    <source>
        <dbReference type="ARBA" id="ARBA00001946"/>
    </source>
</evidence>
<evidence type="ECO:0000256" key="12">
    <source>
        <dbReference type="RuleBase" id="RU004466"/>
    </source>
</evidence>
<dbReference type="CDD" id="cd00685">
    <property type="entry name" value="Trans_IPPS_HT"/>
    <property type="match status" value="1"/>
</dbReference>
<keyword evidence="4" id="KW-0479">Metal-binding</keyword>
<evidence type="ECO:0000256" key="8">
    <source>
        <dbReference type="ARBA" id="ARBA00066511"/>
    </source>
</evidence>
<evidence type="ECO:0000256" key="10">
    <source>
        <dbReference type="ARBA" id="ARBA00079637"/>
    </source>
</evidence>
<evidence type="ECO:0000256" key="7">
    <source>
        <dbReference type="ARBA" id="ARBA00055029"/>
    </source>
</evidence>
<dbReference type="InterPro" id="IPR000092">
    <property type="entry name" value="Polyprenyl_synt"/>
</dbReference>
<keyword evidence="3 12" id="KW-0808">Transferase</keyword>
<evidence type="ECO:0000256" key="11">
    <source>
        <dbReference type="ARBA" id="ARBA00083124"/>
    </source>
</evidence>
<comment type="caution">
    <text evidence="13">The sequence shown here is derived from an EMBL/GenBank/DDBJ whole genome shotgun (WGS) entry which is preliminary data.</text>
</comment>
<sequence length="320" mass="34541">MQSFLDLTSSDLKQVDALILENLNSNVALVEHIGEYLVQAGGKRLRPMLSLITAKALGFEGSSTFQLATAVEFIHTATLLHDDVVDESNLRRGRDTANAKWGNAPAVLVGDFVYSRAFQLLVKIGNLDVLDILSETTNVLAEGEVLQLVNAGDASLSERDYYQVIRAKTAKLFEAACEGAAILASASTEQRQQLATFGDQLGIAFQLVDDLLDYVGNVDTMGKNVGDDLAEGKTTLPLIHAMQHASAEDAGTIRTALQTKNTDQIDDIIRIVEATGSLNYTRDAAYRAIETAKGALSTLPASVYRSALEEIADYCIARTK</sequence>
<dbReference type="PROSITE" id="PS00444">
    <property type="entry name" value="POLYPRENYL_SYNTHASE_2"/>
    <property type="match status" value="1"/>
</dbReference>
<comment type="catalytic activity">
    <reaction evidence="6">
        <text>5 isopentenyl diphosphate + (2E,6E)-farnesyl diphosphate = all-trans-octaprenyl diphosphate + 5 diphosphate</text>
        <dbReference type="Rhea" id="RHEA:27798"/>
        <dbReference type="ChEBI" id="CHEBI:33019"/>
        <dbReference type="ChEBI" id="CHEBI:57711"/>
        <dbReference type="ChEBI" id="CHEBI:128769"/>
        <dbReference type="ChEBI" id="CHEBI:175763"/>
        <dbReference type="EC" id="2.5.1.90"/>
    </reaction>
</comment>
<evidence type="ECO:0000313" key="14">
    <source>
        <dbReference type="Proteomes" id="UP000267187"/>
    </source>
</evidence>